<evidence type="ECO:0000313" key="10">
    <source>
        <dbReference type="RefSeq" id="XP_041437984.1"/>
    </source>
</evidence>
<dbReference type="FunFam" id="2.10.70.10:FF:000014">
    <property type="entry name" value="Membrane cofactor protein"/>
    <property type="match status" value="1"/>
</dbReference>
<keyword evidence="4 5" id="KW-1015">Disulfide bond</keyword>
<dbReference type="PANTHER" id="PTHR45656">
    <property type="entry name" value="PROTEIN CBR-CLEC-78"/>
    <property type="match status" value="1"/>
</dbReference>
<feature type="domain" description="Sushi" evidence="7">
    <location>
        <begin position="150"/>
        <end position="209"/>
    </location>
</feature>
<dbReference type="PaxDb" id="8355-A0A1L8HEV0"/>
<dbReference type="PROSITE" id="PS50923">
    <property type="entry name" value="SUSHI"/>
    <property type="match status" value="6"/>
</dbReference>
<keyword evidence="8" id="KW-1185">Reference proteome</keyword>
<gene>
    <name evidence="9 10 11 12" type="primary">c4bpa.L</name>
</gene>
<keyword evidence="2 6" id="KW-0732">Signal</keyword>
<evidence type="ECO:0000256" key="6">
    <source>
        <dbReference type="SAM" id="SignalP"/>
    </source>
</evidence>
<feature type="domain" description="Sushi" evidence="7">
    <location>
        <begin position="393"/>
        <end position="452"/>
    </location>
</feature>
<feature type="disulfide bond" evidence="5">
    <location>
        <begin position="180"/>
        <end position="207"/>
    </location>
</feature>
<comment type="caution">
    <text evidence="5">Lacks conserved residue(s) required for the propagation of feature annotation.</text>
</comment>
<evidence type="ECO:0000313" key="8">
    <source>
        <dbReference type="Proteomes" id="UP000186698"/>
    </source>
</evidence>
<reference evidence="9 10" key="1">
    <citation type="submission" date="2025-04" db="UniProtKB">
        <authorList>
            <consortium name="RefSeq"/>
        </authorList>
    </citation>
    <scope>IDENTIFICATION</scope>
    <source>
        <strain evidence="9 10">J_2021</strain>
        <tissue evidence="9 10">Erythrocytes</tissue>
    </source>
</reference>
<feature type="domain" description="Sushi" evidence="7">
    <location>
        <begin position="27"/>
        <end position="90"/>
    </location>
</feature>
<keyword evidence="3" id="KW-0677">Repeat</keyword>
<evidence type="ECO:0000313" key="9">
    <source>
        <dbReference type="RefSeq" id="XP_018102056.1"/>
    </source>
</evidence>
<dbReference type="STRING" id="8355.A0A1L8HEV0"/>
<name>A0A1L8HEV0_XENLA</name>
<keyword evidence="9 10" id="KW-0675">Receptor</keyword>
<dbReference type="SMART" id="SM00032">
    <property type="entry name" value="CCP"/>
    <property type="match status" value="7"/>
</dbReference>
<dbReference type="InterPro" id="IPR035976">
    <property type="entry name" value="Sushi/SCR/CCP_sf"/>
</dbReference>
<dbReference type="RefSeq" id="XP_018102056.1">
    <property type="nucleotide sequence ID" value="XM_018246567.2"/>
</dbReference>
<feature type="disulfide bond" evidence="5">
    <location>
        <begin position="423"/>
        <end position="450"/>
    </location>
</feature>
<feature type="signal peptide" evidence="6">
    <location>
        <begin position="1"/>
        <end position="27"/>
    </location>
</feature>
<keyword evidence="1 5" id="KW-0768">Sushi</keyword>
<dbReference type="PANTHER" id="PTHR45656:SF15">
    <property type="entry name" value="SUSHI DOMAIN-CONTAINING PROTEIN"/>
    <property type="match status" value="1"/>
</dbReference>
<feature type="domain" description="Sushi" evidence="7">
    <location>
        <begin position="91"/>
        <end position="149"/>
    </location>
</feature>
<dbReference type="Proteomes" id="UP000186698">
    <property type="component" value="Chromosome 2L"/>
</dbReference>
<evidence type="ECO:0000256" key="2">
    <source>
        <dbReference type="ARBA" id="ARBA00022729"/>
    </source>
</evidence>
<proteinExistence type="predicted"/>
<dbReference type="AGR" id="Xenbase:XB-GENE-6487462"/>
<dbReference type="Pfam" id="PF00084">
    <property type="entry name" value="Sushi"/>
    <property type="match status" value="7"/>
</dbReference>
<dbReference type="Gene3D" id="2.10.70.10">
    <property type="entry name" value="Complement Module, domain 1"/>
    <property type="match status" value="7"/>
</dbReference>
<evidence type="ECO:0000313" key="11">
    <source>
        <dbReference type="RefSeq" id="XP_041437985.1"/>
    </source>
</evidence>
<protein>
    <submittedName>
        <fullName evidence="9">Zona pellucida sperm-binding protein 3 receptor isoform X1</fullName>
    </submittedName>
</protein>
<sequence>MMILVSFSMRCWCVLIIIATLFSGTHGDCDIPPRLQYGELTPEFAGKNFTTGDVVQYNCRPGYLRIPNTNNSIICLSNSSWSTPDVFCQLRSCGNPGDLPNGELHAEDFFFGSRVNYTCNLGYNMISKFNYRICQADGTWSNGIPICEVQICTSPGSIINGTFSPQKDEYSFQDSVKYECIKGLVLVGESSQFCTEFGNWSHALPSCKDVKCANPSVSYSTRLSGFNGPYTLNSAITFACVEGFDLFGPSTITCNIDSQWEPSLPECLGRCGVPPSLHYAQLKPEFGSQITFSSGIKVQYTCQLGYNPVSGKDATIICHNSIWSTPDVFCTPQICQPPENIVNGNFIPQKDQYKYNEMVTYRCFNNTTIVGDSSRFCTDTGKWSSVVPSCDAQICQPPENIVNGNFTPQKDQYQYNEMVTYQCFNNMTVVGDSSRFCTNTGKWSSVVPSCDDGNDAGVIFGNLVLLLTMIVVTQTFRQFF</sequence>
<dbReference type="RefSeq" id="XP_041437985.1">
    <property type="nucleotide sequence ID" value="XM_041582051.1"/>
</dbReference>
<feature type="chain" id="PRO_5044562462" evidence="6">
    <location>
        <begin position="28"/>
        <end position="480"/>
    </location>
</feature>
<feature type="domain" description="Sushi" evidence="7">
    <location>
        <begin position="333"/>
        <end position="392"/>
    </location>
</feature>
<dbReference type="OMA" id="VLRYRCH"/>
<dbReference type="InterPro" id="IPR000436">
    <property type="entry name" value="Sushi_SCR_CCP_dom"/>
</dbReference>
<dbReference type="SUPFAM" id="SSF57535">
    <property type="entry name" value="Complement control module/SCR domain"/>
    <property type="match status" value="7"/>
</dbReference>
<evidence type="ECO:0000256" key="5">
    <source>
        <dbReference type="PROSITE-ProRule" id="PRU00302"/>
    </source>
</evidence>
<organism evidence="8 10">
    <name type="scientific">Xenopus laevis</name>
    <name type="common">African clawed frog</name>
    <dbReference type="NCBI Taxonomy" id="8355"/>
    <lineage>
        <taxon>Eukaryota</taxon>
        <taxon>Metazoa</taxon>
        <taxon>Chordata</taxon>
        <taxon>Craniata</taxon>
        <taxon>Vertebrata</taxon>
        <taxon>Euteleostomi</taxon>
        <taxon>Amphibia</taxon>
        <taxon>Batrachia</taxon>
        <taxon>Anura</taxon>
        <taxon>Pipoidea</taxon>
        <taxon>Pipidae</taxon>
        <taxon>Xenopodinae</taxon>
        <taxon>Xenopus</taxon>
        <taxon>Xenopus</taxon>
    </lineage>
</organism>
<dbReference type="RefSeq" id="XP_041437984.1">
    <property type="nucleotide sequence ID" value="XM_041582050.1"/>
</dbReference>
<evidence type="ECO:0000313" key="12">
    <source>
        <dbReference type="Xenbase" id="XB-GENE-6487462"/>
    </source>
</evidence>
<dbReference type="CTD" id="108708162"/>
<dbReference type="GeneID" id="108708162"/>
<dbReference type="Bgee" id="108708162">
    <property type="expression patterns" value="Expressed in intestine and 12 other cell types or tissues"/>
</dbReference>
<dbReference type="KEGG" id="xla:108708162"/>
<feature type="disulfide bond" evidence="5">
    <location>
        <begin position="240"/>
        <end position="267"/>
    </location>
</feature>
<dbReference type="Xenbase" id="XB-GENE-6487462">
    <property type="gene designation" value="c4bpa.L"/>
</dbReference>
<evidence type="ECO:0000256" key="1">
    <source>
        <dbReference type="ARBA" id="ARBA00022659"/>
    </source>
</evidence>
<accession>A0A1L8HEV0</accession>
<dbReference type="CDD" id="cd00033">
    <property type="entry name" value="CCP"/>
    <property type="match status" value="7"/>
</dbReference>
<dbReference type="OrthoDB" id="6480633at2759"/>
<dbReference type="InterPro" id="IPR051277">
    <property type="entry name" value="SEZ6_CSMD_C4BPB_Regulators"/>
</dbReference>
<evidence type="ECO:0000256" key="4">
    <source>
        <dbReference type="ARBA" id="ARBA00023157"/>
    </source>
</evidence>
<feature type="disulfide bond" evidence="5">
    <location>
        <begin position="363"/>
        <end position="390"/>
    </location>
</feature>
<evidence type="ECO:0000256" key="3">
    <source>
        <dbReference type="ARBA" id="ARBA00022737"/>
    </source>
</evidence>
<dbReference type="AlphaFoldDB" id="A0A1L8HEV0"/>
<evidence type="ECO:0000259" key="7">
    <source>
        <dbReference type="PROSITE" id="PS50923"/>
    </source>
</evidence>
<feature type="domain" description="Sushi" evidence="7">
    <location>
        <begin position="210"/>
        <end position="269"/>
    </location>
</feature>